<dbReference type="InterPro" id="IPR000182">
    <property type="entry name" value="GNAT_dom"/>
</dbReference>
<organism evidence="4 5">
    <name type="scientific">Idiomarina aquatica</name>
    <dbReference type="NCBI Taxonomy" id="1327752"/>
    <lineage>
        <taxon>Bacteria</taxon>
        <taxon>Pseudomonadati</taxon>
        <taxon>Pseudomonadota</taxon>
        <taxon>Gammaproteobacteria</taxon>
        <taxon>Alteromonadales</taxon>
        <taxon>Idiomarinaceae</taxon>
        <taxon>Idiomarina</taxon>
    </lineage>
</organism>
<reference evidence="5" key="1">
    <citation type="journal article" date="2018" name="Front. Microbiol.">
        <title>Genome-Based Analysis Reveals the Taxonomy and Diversity of the Family Idiomarinaceae.</title>
        <authorList>
            <person name="Liu Y."/>
            <person name="Lai Q."/>
            <person name="Shao Z."/>
        </authorList>
    </citation>
    <scope>NUCLEOTIDE SEQUENCE [LARGE SCALE GENOMIC DNA]</scope>
    <source>
        <strain evidence="5">SN-14</strain>
    </source>
</reference>
<dbReference type="InterPro" id="IPR016181">
    <property type="entry name" value="Acyl_CoA_acyltransferase"/>
</dbReference>
<evidence type="ECO:0000256" key="1">
    <source>
        <dbReference type="ARBA" id="ARBA00022679"/>
    </source>
</evidence>
<dbReference type="PROSITE" id="PS51186">
    <property type="entry name" value="GNAT"/>
    <property type="match status" value="1"/>
</dbReference>
<protein>
    <submittedName>
        <fullName evidence="4">N-acetyltransferase</fullName>
    </submittedName>
</protein>
<name>A0AA94EDA6_9GAMM</name>
<feature type="domain" description="N-acetyltransferase" evidence="3">
    <location>
        <begin position="1"/>
        <end position="151"/>
    </location>
</feature>
<dbReference type="InterPro" id="IPR050832">
    <property type="entry name" value="Bact_Acetyltransf"/>
</dbReference>
<evidence type="ECO:0000256" key="2">
    <source>
        <dbReference type="ARBA" id="ARBA00023315"/>
    </source>
</evidence>
<evidence type="ECO:0000313" key="5">
    <source>
        <dbReference type="Proteomes" id="UP000286680"/>
    </source>
</evidence>
<dbReference type="Gene3D" id="3.40.630.30">
    <property type="match status" value="1"/>
</dbReference>
<sequence>MISRAQKEHLVTALTWPENEAEFAFWFGDKIVYGSSADTIWQQIQADSRDTFVFTDETGQLGFGQCYEREANARHIACLIVAPQARGQGVGRRFVTDLMNHALSISGVNRITLNVYPNNAPARKLYLSLGFNEVGENRGMVAMRYDHAQDN</sequence>
<dbReference type="SUPFAM" id="SSF55729">
    <property type="entry name" value="Acyl-CoA N-acyltransferases (Nat)"/>
    <property type="match status" value="1"/>
</dbReference>
<dbReference type="CDD" id="cd04301">
    <property type="entry name" value="NAT_SF"/>
    <property type="match status" value="1"/>
</dbReference>
<dbReference type="AlphaFoldDB" id="A0AA94EDA6"/>
<keyword evidence="1" id="KW-0808">Transferase</keyword>
<dbReference type="EMBL" id="PIPS01000004">
    <property type="protein sequence ID" value="RUO40430.1"/>
    <property type="molecule type" value="Genomic_DNA"/>
</dbReference>
<comment type="caution">
    <text evidence="4">The sequence shown here is derived from an EMBL/GenBank/DDBJ whole genome shotgun (WGS) entry which is preliminary data.</text>
</comment>
<evidence type="ECO:0000259" key="3">
    <source>
        <dbReference type="PROSITE" id="PS51186"/>
    </source>
</evidence>
<proteinExistence type="predicted"/>
<gene>
    <name evidence="4" type="ORF">CWE23_11750</name>
</gene>
<keyword evidence="5" id="KW-1185">Reference proteome</keyword>
<evidence type="ECO:0000313" key="4">
    <source>
        <dbReference type="EMBL" id="RUO40430.1"/>
    </source>
</evidence>
<dbReference type="Proteomes" id="UP000286680">
    <property type="component" value="Unassembled WGS sequence"/>
</dbReference>
<dbReference type="PANTHER" id="PTHR43877:SF2">
    <property type="entry name" value="AMINOALKYLPHOSPHONATE N-ACETYLTRANSFERASE-RELATED"/>
    <property type="match status" value="1"/>
</dbReference>
<dbReference type="GO" id="GO:0016747">
    <property type="term" value="F:acyltransferase activity, transferring groups other than amino-acyl groups"/>
    <property type="evidence" value="ECO:0007669"/>
    <property type="project" value="InterPro"/>
</dbReference>
<dbReference type="PANTHER" id="PTHR43877">
    <property type="entry name" value="AMINOALKYLPHOSPHONATE N-ACETYLTRANSFERASE-RELATED-RELATED"/>
    <property type="match status" value="1"/>
</dbReference>
<keyword evidence="2" id="KW-0012">Acyltransferase</keyword>
<dbReference type="Pfam" id="PF00583">
    <property type="entry name" value="Acetyltransf_1"/>
    <property type="match status" value="1"/>
</dbReference>
<accession>A0AA94EDA6</accession>